<dbReference type="Gene3D" id="3.30.230.10">
    <property type="match status" value="1"/>
</dbReference>
<keyword evidence="6 10" id="KW-0460">Magnesium</keyword>
<evidence type="ECO:0000256" key="8">
    <source>
        <dbReference type="ARBA" id="ARBA00023125"/>
    </source>
</evidence>
<keyword evidence="7 10" id="KW-0799">Topoisomerase</keyword>
<dbReference type="Pfam" id="PF01751">
    <property type="entry name" value="Toprim"/>
    <property type="match status" value="1"/>
</dbReference>
<keyword evidence="8" id="KW-0238">DNA-binding</keyword>
<dbReference type="NCBIfam" id="TIGR01059">
    <property type="entry name" value="gyrB"/>
    <property type="match status" value="1"/>
</dbReference>
<dbReference type="Pfam" id="PF00204">
    <property type="entry name" value="DNA_gyraseB"/>
    <property type="match status" value="1"/>
</dbReference>
<dbReference type="InterPro" id="IPR034160">
    <property type="entry name" value="TOPRIM_GyrB"/>
</dbReference>
<comment type="catalytic activity">
    <reaction evidence="1 10">
        <text>ATP-dependent breakage, passage and rejoining of double-stranded DNA.</text>
        <dbReference type="EC" id="5.6.2.2"/>
    </reaction>
</comment>
<feature type="binding site" evidence="10">
    <location>
        <position position="510"/>
    </location>
    <ligand>
        <name>Mg(2+)</name>
        <dbReference type="ChEBI" id="CHEBI:18420"/>
        <label>2</label>
    </ligand>
</feature>
<dbReference type="Pfam" id="PF02518">
    <property type="entry name" value="HATPase_c"/>
    <property type="match status" value="1"/>
</dbReference>
<evidence type="ECO:0000256" key="4">
    <source>
        <dbReference type="ARBA" id="ARBA00022741"/>
    </source>
</evidence>
<feature type="site" description="Interaction with DNA" evidence="10">
    <location>
        <position position="465"/>
    </location>
</feature>
<dbReference type="Gene3D" id="3.40.50.670">
    <property type="match status" value="1"/>
</dbReference>
<comment type="similarity">
    <text evidence="2 10">Belongs to the type II topoisomerase GyrB family.</text>
</comment>
<dbReference type="RefSeq" id="WP_012997233.1">
    <property type="nucleotide sequence ID" value="NC_013926.1"/>
</dbReference>
<dbReference type="NCBIfam" id="NF011501">
    <property type="entry name" value="PRK14939.1"/>
    <property type="match status" value="1"/>
</dbReference>
<dbReference type="FunFam" id="3.30.565.10:FF:000002">
    <property type="entry name" value="DNA gyrase subunit B"/>
    <property type="match status" value="1"/>
</dbReference>
<dbReference type="EMBL" id="CP001941">
    <property type="protein sequence ID" value="ADD08629.1"/>
    <property type="molecule type" value="Genomic_DNA"/>
</dbReference>
<comment type="miscellaneous">
    <text evidence="10">Few gyrases are as efficient as E.coli at forming negative supercoils. Not all organisms have 2 type II topoisomerases; in organisms with a single type II topoisomerase this enzyme also has to decatenate newly replicated chromosomes.</text>
</comment>
<dbReference type="SMART" id="SM00433">
    <property type="entry name" value="TOP2c"/>
    <property type="match status" value="1"/>
</dbReference>
<name>D3T950_ACIB4</name>
<evidence type="ECO:0000256" key="3">
    <source>
        <dbReference type="ARBA" id="ARBA00022723"/>
    </source>
</evidence>
<comment type="subcellular location">
    <subcellularLocation>
        <location evidence="10">Cytoplasm</location>
    </subcellularLocation>
</comment>
<dbReference type="NCBIfam" id="NF004189">
    <property type="entry name" value="PRK05644.1"/>
    <property type="match status" value="1"/>
</dbReference>
<reference evidence="12" key="1">
    <citation type="submission" date="2010-02" db="EMBL/GenBank/DDBJ databases">
        <title>Complete sequence of Aciduliprofundum boonei T469.</title>
        <authorList>
            <consortium name="US DOE Joint Genome Institute"/>
            <person name="Lucas S."/>
            <person name="Copeland A."/>
            <person name="Lapidus A."/>
            <person name="Cheng J.-F."/>
            <person name="Bruce D."/>
            <person name="Goodwin L."/>
            <person name="Pitluck S."/>
            <person name="Saunders E."/>
            <person name="Detter J.C."/>
            <person name="Han C."/>
            <person name="Tapia R."/>
            <person name="Land M."/>
            <person name="Hauser L."/>
            <person name="Kyrpides N."/>
            <person name="Mikhailova N."/>
            <person name="Flores G."/>
            <person name="Reysenbach A.-L."/>
            <person name="Woyke T."/>
        </authorList>
    </citation>
    <scope>NUCLEOTIDE SEQUENCE</scope>
    <source>
        <strain evidence="12">T469</strain>
    </source>
</reference>
<evidence type="ECO:0000256" key="1">
    <source>
        <dbReference type="ARBA" id="ARBA00000185"/>
    </source>
</evidence>
<keyword evidence="13" id="KW-1185">Reference proteome</keyword>
<dbReference type="SMART" id="SM00387">
    <property type="entry name" value="HATPase_c"/>
    <property type="match status" value="1"/>
</dbReference>
<dbReference type="InterPro" id="IPR020568">
    <property type="entry name" value="Ribosomal_Su5_D2-typ_SF"/>
</dbReference>
<dbReference type="PRINTS" id="PR01159">
    <property type="entry name" value="DNAGYRASEB"/>
</dbReference>
<dbReference type="CDD" id="cd00822">
    <property type="entry name" value="TopoII_Trans_DNA_gyrase"/>
    <property type="match status" value="1"/>
</dbReference>
<feature type="site" description="Interaction with DNA" evidence="10">
    <location>
        <position position="462"/>
    </location>
</feature>
<comment type="function">
    <text evidence="10">A type II topoisomerase that negatively supercoils closed circular double-stranded (ds) DNA in an ATP-dependent manner to modulate DNA topology and maintain chromosomes in an underwound state. Negative supercoiling favors strand separation, and DNA replication, transcription, recombination and repair, all of which involve strand separation. Also able to catalyze the interconversion of other topological isomers of dsDNA rings, including catenanes and knotted rings. Type II topoisomerases break and join 2 DNA strands simultaneously in an ATP-dependent manner.</text>
</comment>
<dbReference type="GO" id="GO:0034335">
    <property type="term" value="F:DNA negative supercoiling activity"/>
    <property type="evidence" value="ECO:0007669"/>
    <property type="project" value="UniProtKB-ARBA"/>
</dbReference>
<dbReference type="GO" id="GO:0005694">
    <property type="term" value="C:chromosome"/>
    <property type="evidence" value="ECO:0007669"/>
    <property type="project" value="InterPro"/>
</dbReference>
<dbReference type="InterPro" id="IPR002288">
    <property type="entry name" value="DNA_gyrase_B_C"/>
</dbReference>
<dbReference type="PROSITE" id="PS50880">
    <property type="entry name" value="TOPRIM"/>
    <property type="match status" value="1"/>
</dbReference>
<dbReference type="SUPFAM" id="SSF54211">
    <property type="entry name" value="Ribosomal protein S5 domain 2-like"/>
    <property type="match status" value="1"/>
</dbReference>
<dbReference type="EC" id="5.6.2.2" evidence="10"/>
<dbReference type="GO" id="GO:0005524">
    <property type="term" value="F:ATP binding"/>
    <property type="evidence" value="ECO:0007669"/>
    <property type="project" value="UniProtKB-UniRule"/>
</dbReference>
<dbReference type="KEGG" id="abi:Aboo_0820"/>
<keyword evidence="3 10" id="KW-0479">Metal-binding</keyword>
<dbReference type="CDD" id="cd16928">
    <property type="entry name" value="HATPase_GyrB-like"/>
    <property type="match status" value="1"/>
</dbReference>
<dbReference type="GO" id="GO:0006265">
    <property type="term" value="P:DNA topological change"/>
    <property type="evidence" value="ECO:0007669"/>
    <property type="project" value="UniProtKB-UniRule"/>
</dbReference>
<evidence type="ECO:0000256" key="7">
    <source>
        <dbReference type="ARBA" id="ARBA00023029"/>
    </source>
</evidence>
<evidence type="ECO:0000256" key="5">
    <source>
        <dbReference type="ARBA" id="ARBA00022840"/>
    </source>
</evidence>
<evidence type="ECO:0000256" key="9">
    <source>
        <dbReference type="ARBA" id="ARBA00023235"/>
    </source>
</evidence>
<dbReference type="GO" id="GO:0006261">
    <property type="term" value="P:DNA-templated DNA replication"/>
    <property type="evidence" value="ECO:0007669"/>
    <property type="project" value="UniProtKB-UniRule"/>
</dbReference>
<dbReference type="HOGENOM" id="CLU_006146_4_1_2"/>
<evidence type="ECO:0000313" key="13">
    <source>
        <dbReference type="Proteomes" id="UP000001400"/>
    </source>
</evidence>
<dbReference type="AlphaFoldDB" id="D3T950"/>
<evidence type="ECO:0000256" key="10">
    <source>
        <dbReference type="HAMAP-Rule" id="MF_01898"/>
    </source>
</evidence>
<evidence type="ECO:0000256" key="6">
    <source>
        <dbReference type="ARBA" id="ARBA00022842"/>
    </source>
</evidence>
<dbReference type="PANTHER" id="PTHR45866">
    <property type="entry name" value="DNA GYRASE/TOPOISOMERASE SUBUNIT B"/>
    <property type="match status" value="1"/>
</dbReference>
<keyword evidence="4 10" id="KW-0547">Nucleotide-binding</keyword>
<dbReference type="Pfam" id="PF00986">
    <property type="entry name" value="DNA_gyraseB_C"/>
    <property type="match status" value="1"/>
</dbReference>
<dbReference type="PROSITE" id="PS00177">
    <property type="entry name" value="TOPOISOMERASE_II"/>
    <property type="match status" value="1"/>
</dbReference>
<dbReference type="InterPro" id="IPR011557">
    <property type="entry name" value="GyrB"/>
</dbReference>
<dbReference type="HAMAP" id="MF_01898">
    <property type="entry name" value="GyrB"/>
    <property type="match status" value="1"/>
</dbReference>
<dbReference type="FunFam" id="3.40.50.670:FF:000002">
    <property type="entry name" value="DNA gyrase subunit B"/>
    <property type="match status" value="1"/>
</dbReference>
<evidence type="ECO:0000259" key="11">
    <source>
        <dbReference type="PROSITE" id="PS50880"/>
    </source>
</evidence>
<dbReference type="Proteomes" id="UP000001400">
    <property type="component" value="Chromosome"/>
</dbReference>
<comment type="subunit">
    <text evidence="10">Heterotetramer, composed of two GyrA and two GyrB chains. In the heterotetramer, GyrA contains the active site tyrosine that forms a transient covalent intermediate with DNA, while GyrB binds cofactors and catalyzes ATP hydrolysis.</text>
</comment>
<dbReference type="PANTHER" id="PTHR45866:SF1">
    <property type="entry name" value="DNA GYRASE SUBUNIT B, MITOCHONDRIAL"/>
    <property type="match status" value="1"/>
</dbReference>
<comment type="cofactor">
    <cofactor evidence="10">
        <name>Mg(2+)</name>
        <dbReference type="ChEBI" id="CHEBI:18420"/>
    </cofactor>
    <cofactor evidence="10">
        <name>Mn(2+)</name>
        <dbReference type="ChEBI" id="CHEBI:29035"/>
    </cofactor>
    <cofactor evidence="10">
        <name>Ca(2+)</name>
        <dbReference type="ChEBI" id="CHEBI:29108"/>
    </cofactor>
    <text evidence="10">Binds two Mg(2+) per subunit. The magnesium ions form salt bridges with both the protein and the DNA. Can also accept other divalent metal cations, such as Mn(2+) or Ca(2+).</text>
</comment>
<dbReference type="GO" id="GO:0003677">
    <property type="term" value="F:DNA binding"/>
    <property type="evidence" value="ECO:0007669"/>
    <property type="project" value="UniProtKB-KW"/>
</dbReference>
<gene>
    <name evidence="10" type="primary">gyrB</name>
    <name evidence="12" type="ordered locus">Aboo_0820</name>
</gene>
<dbReference type="InterPro" id="IPR014721">
    <property type="entry name" value="Ribsml_uS5_D2-typ_fold_subgr"/>
</dbReference>
<dbReference type="GeneID" id="8827770"/>
<keyword evidence="10" id="KW-0963">Cytoplasm</keyword>
<keyword evidence="9 10" id="KW-0413">Isomerase</keyword>
<evidence type="ECO:0000313" key="12">
    <source>
        <dbReference type="EMBL" id="ADD08629.1"/>
    </source>
</evidence>
<dbReference type="InterPro" id="IPR003594">
    <property type="entry name" value="HATPase_dom"/>
</dbReference>
<dbReference type="GO" id="GO:0005737">
    <property type="term" value="C:cytoplasm"/>
    <property type="evidence" value="ECO:0007669"/>
    <property type="project" value="UniProtKB-SubCell"/>
</dbReference>
<dbReference type="InterPro" id="IPR013759">
    <property type="entry name" value="Topo_IIA_B_C"/>
</dbReference>
<feature type="binding site" evidence="10">
    <location>
        <position position="512"/>
    </location>
    <ligand>
        <name>Mg(2+)</name>
        <dbReference type="ChEBI" id="CHEBI:18420"/>
        <label>2</label>
    </ligand>
</feature>
<feature type="domain" description="Toprim" evidence="11">
    <location>
        <begin position="431"/>
        <end position="545"/>
    </location>
</feature>
<dbReference type="InterPro" id="IPR001241">
    <property type="entry name" value="Topo_IIA"/>
</dbReference>
<feature type="binding site" evidence="10">
    <location>
        <position position="510"/>
    </location>
    <ligand>
        <name>Mg(2+)</name>
        <dbReference type="ChEBI" id="CHEBI:18420"/>
        <label>1</label>
        <note>catalytic</note>
    </ligand>
</feature>
<dbReference type="CDD" id="cd03366">
    <property type="entry name" value="TOPRIM_TopoIIA_GyrB"/>
    <property type="match status" value="1"/>
</dbReference>
<dbReference type="InterPro" id="IPR000565">
    <property type="entry name" value="Topo_IIA_B"/>
</dbReference>
<dbReference type="InterPro" id="IPR018522">
    <property type="entry name" value="TopoIIA_CS"/>
</dbReference>
<sequence length="644" mass="73002">MSKYDAKAIQILEDAQAVRKRPGMYIGSTDERGLHHLIYEVVDNSIDEALAGYCSRINVIIHKDGSVSVEDDGRGIPVDMHPEKGKSALEVVMTVLHAGAKFDKKAYRITGGLHGVGIHVVNFLSEWLKAYIKRDGKIYFQWYERGKPQCDVHVVGKIENGNFVWIEDGHDEKFKYSRGTYIRFKPDAEIFETTEFKYSIVKKKLRDLAFLNRGIEITLEDERSGKKEVFKYDGGIVEFVKFLNEGYNPIHRDVVYGKDEQDGIIVEFAMQYNDSTSENLLAFVNTIHTVEGGTHVSGFRSALTKVINDFAKSRNLLKGIDSLQGEDVREGLTAVIHVKHPNPQFEGQTKAKLGNSEVKGVVFSIVNKILSTYFEEHPDVATNIVSKAIAAARARIAARKARELARRKGYLESLDLPGKLADCSEEDPERAELFIVEGDSAGGSAKQARDRHFQAILPLRGKILNVEKARIDKVFKNNEIRALISAIGTGVREDFDYSKLRYGKIIIMTDADVDGAHIRTLLLTFFYRYMPELIEKGHIYIAQAPLYRIQKGKNIYYVYSDEEKEEKLRELGNASVQRFKGLGEMNPQQLWDTTMNPETRRLIRVTIEDAAEADRLFSILMGEQVGPRREFIIQHAKEVMNIDI</sequence>
<dbReference type="SUPFAM" id="SSF55874">
    <property type="entry name" value="ATPase domain of HSP90 chaperone/DNA topoisomerase II/histidine kinase"/>
    <property type="match status" value="1"/>
</dbReference>
<keyword evidence="5 10" id="KW-0067">ATP-binding</keyword>
<dbReference type="InterPro" id="IPR006171">
    <property type="entry name" value="TOPRIM_dom"/>
</dbReference>
<dbReference type="InterPro" id="IPR013760">
    <property type="entry name" value="Topo_IIA-like_dom_sf"/>
</dbReference>
<evidence type="ECO:0000256" key="2">
    <source>
        <dbReference type="ARBA" id="ARBA00010708"/>
    </source>
</evidence>
<dbReference type="InterPro" id="IPR013506">
    <property type="entry name" value="Topo_IIA_bsu_dom2"/>
</dbReference>
<dbReference type="SUPFAM" id="SSF56719">
    <property type="entry name" value="Type II DNA topoisomerase"/>
    <property type="match status" value="1"/>
</dbReference>
<organism evidence="12 13">
    <name type="scientific">Aciduliprofundum boonei (strain DSM 19572 / T469)</name>
    <dbReference type="NCBI Taxonomy" id="439481"/>
    <lineage>
        <taxon>Archaea</taxon>
        <taxon>Methanobacteriati</taxon>
        <taxon>Thermoplasmatota</taxon>
        <taxon>DHVE2 group</taxon>
        <taxon>Candidatus Aciduliprofundum</taxon>
    </lineage>
</organism>
<dbReference type="Gene3D" id="3.30.565.10">
    <property type="entry name" value="Histidine kinase-like ATPase, C-terminal domain"/>
    <property type="match status" value="1"/>
</dbReference>
<dbReference type="FunFam" id="3.30.230.10:FF:000005">
    <property type="entry name" value="DNA gyrase subunit B"/>
    <property type="match status" value="1"/>
</dbReference>
<dbReference type="InterPro" id="IPR036890">
    <property type="entry name" value="HATPase_C_sf"/>
</dbReference>
<dbReference type="PRINTS" id="PR00418">
    <property type="entry name" value="TPI2FAMILY"/>
</dbReference>
<proteinExistence type="inferred from homology"/>
<accession>D3T950</accession>
<dbReference type="GO" id="GO:0046872">
    <property type="term" value="F:metal ion binding"/>
    <property type="evidence" value="ECO:0007669"/>
    <property type="project" value="UniProtKB-KW"/>
</dbReference>
<protein>
    <recommendedName>
        <fullName evidence="10">DNA gyrase subunit B</fullName>
        <ecNumber evidence="10">5.6.2.2</ecNumber>
    </recommendedName>
</protein>
<feature type="binding site" evidence="10">
    <location>
        <position position="437"/>
    </location>
    <ligand>
        <name>Mg(2+)</name>
        <dbReference type="ChEBI" id="CHEBI:18420"/>
        <label>1</label>
        <note>catalytic</note>
    </ligand>
</feature>